<dbReference type="EMBL" id="PP931174">
    <property type="protein sequence ID" value="XCH45192.1"/>
    <property type="molecule type" value="Genomic_DNA"/>
</dbReference>
<evidence type="ECO:0000313" key="1">
    <source>
        <dbReference type="EMBL" id="XCH45192.1"/>
    </source>
</evidence>
<organism evidence="1">
    <name type="scientific">Mammaliicoccus phage MSShimriz1</name>
    <dbReference type="NCBI Taxonomy" id="3230127"/>
    <lineage>
        <taxon>Viruses</taxon>
    </lineage>
</organism>
<reference evidence="1" key="1">
    <citation type="submission" date="2024-06" db="EMBL/GenBank/DDBJ databases">
        <authorList>
            <person name="Ashkenazi R."/>
            <person name="Lipszyc R.R."/>
            <person name="Braunstein R."/>
            <person name="Yerushalmy O."/>
            <person name="Alkalay-Oren S."/>
            <person name="Coppenhagn-Glazer S."/>
            <person name="Hazan R."/>
        </authorList>
    </citation>
    <scope>NUCLEOTIDE SEQUENCE</scope>
</reference>
<sequence>MFSFFKNFRPTFMYKDIDNRYSKVKEQLNKSDRERLQSDWEQVGTDMKKVIGGRKK</sequence>
<accession>A0AAU8GS26</accession>
<protein>
    <submittedName>
        <fullName evidence="1">Uncharacterized protein</fullName>
    </submittedName>
</protein>
<name>A0AAU8GS26_9VIRU</name>
<proteinExistence type="predicted"/>